<dbReference type="RefSeq" id="WP_100685145.1">
    <property type="nucleotide sequence ID" value="NZ_CP041247.1"/>
</dbReference>
<dbReference type="GO" id="GO:0009432">
    <property type="term" value="P:SOS response"/>
    <property type="evidence" value="ECO:0007669"/>
    <property type="project" value="TreeGrafter"/>
</dbReference>
<name>A0AAJ5QSN7_9ENTR</name>
<dbReference type="PANTHER" id="PTHR36572:SF2">
    <property type="entry name" value="DNA DAMAGE-INDUCIBLE PROTEIN I"/>
    <property type="match status" value="1"/>
</dbReference>
<dbReference type="NCBIfam" id="NF007893">
    <property type="entry name" value="PRK10597.1"/>
    <property type="match status" value="1"/>
</dbReference>
<dbReference type="PANTHER" id="PTHR36572">
    <property type="entry name" value="DNA DAMAGE-INDUCIBLE PROTEIN I-RELATED"/>
    <property type="match status" value="1"/>
</dbReference>
<protein>
    <submittedName>
        <fullName evidence="1">DNA damage-inducible protein I</fullName>
    </submittedName>
</protein>
<dbReference type="AlphaFoldDB" id="A0AAJ5QSN7"/>
<gene>
    <name evidence="1" type="primary">dinI</name>
    <name evidence="1" type="ORF">OR613_16140</name>
</gene>
<dbReference type="Proteomes" id="UP001210130">
    <property type="component" value="Chromosome"/>
</dbReference>
<proteinExistence type="predicted"/>
<evidence type="ECO:0000313" key="1">
    <source>
        <dbReference type="EMBL" id="WBW59564.1"/>
    </source>
</evidence>
<dbReference type="InterPro" id="IPR036687">
    <property type="entry name" value="DinI-like_sf"/>
</dbReference>
<dbReference type="Gene3D" id="3.30.910.10">
    <property type="entry name" value="DinI-like"/>
    <property type="match status" value="1"/>
</dbReference>
<dbReference type="Pfam" id="PF06183">
    <property type="entry name" value="DinI"/>
    <property type="match status" value="1"/>
</dbReference>
<dbReference type="EMBL" id="CP112887">
    <property type="protein sequence ID" value="WBW59564.1"/>
    <property type="molecule type" value="Genomic_DNA"/>
</dbReference>
<reference evidence="1 2" key="1">
    <citation type="journal article" date="2023" name="Microbiol. Resour. Announc.">
        <title>Complete Genome Sequence of the First Colistin-Resistant Raoultella electrica Strain.</title>
        <authorList>
            <person name="Aldeia C."/>
            <person name="Campos-Madueno E.I."/>
            <person name="Sendi P."/>
            <person name="Endimiani A."/>
        </authorList>
    </citation>
    <scope>NUCLEOTIDE SEQUENCE [LARGE SCALE GENOMIC DNA]</scope>
    <source>
        <strain evidence="1 2">S2-IND-01-C</strain>
    </source>
</reference>
<dbReference type="SUPFAM" id="SSF54857">
    <property type="entry name" value="DNA damage-inducible protein DinI"/>
    <property type="match status" value="1"/>
</dbReference>
<sequence>MRIEVSIAKSTALPNGALEALNNELSRRIEQQFPAHSSQVTVRFAANNNLSVIGGLKEDKDRISEILQETWESADDWFVHDVS</sequence>
<evidence type="ECO:0000313" key="2">
    <source>
        <dbReference type="Proteomes" id="UP001210130"/>
    </source>
</evidence>
<accession>A0AAJ5QSN7</accession>
<organism evidence="1 2">
    <name type="scientific">Klebsiella electrica</name>
    <dbReference type="NCBI Taxonomy" id="1259973"/>
    <lineage>
        <taxon>Bacteria</taxon>
        <taxon>Pseudomonadati</taxon>
        <taxon>Pseudomonadota</taxon>
        <taxon>Gammaproteobacteria</taxon>
        <taxon>Enterobacterales</taxon>
        <taxon>Enterobacteriaceae</taxon>
        <taxon>Klebsiella/Raoultella group</taxon>
        <taxon>Klebsiella</taxon>
    </lineage>
</organism>
<keyword evidence="2" id="KW-1185">Reference proteome</keyword>
<dbReference type="InterPro" id="IPR010391">
    <property type="entry name" value="DNA_damage-inducible_DinI-like"/>
</dbReference>